<evidence type="ECO:0000256" key="1">
    <source>
        <dbReference type="SAM" id="MobiDB-lite"/>
    </source>
</evidence>
<dbReference type="Proteomes" id="UP000006001">
    <property type="component" value="Unassembled WGS sequence"/>
</dbReference>
<sequence>MAAEDAGNIDGYRGQPSLFVVSVMSRYTILGDGRPFSSAGPASTSDTVIGA</sequence>
<protein>
    <submittedName>
        <fullName evidence="2">Uncharacterized protein</fullName>
    </submittedName>
</protein>
<keyword evidence="3" id="KW-1185">Reference proteome</keyword>
<dbReference type="AlphaFoldDB" id="D0WJM8"/>
<evidence type="ECO:0000313" key="2">
    <source>
        <dbReference type="EMBL" id="EEZ60576.1"/>
    </source>
</evidence>
<dbReference type="EMBL" id="ACUX02000019">
    <property type="protein sequence ID" value="EEZ60576.1"/>
    <property type="molecule type" value="Genomic_DNA"/>
</dbReference>
<feature type="compositionally biased region" description="Polar residues" evidence="1">
    <location>
        <begin position="40"/>
        <end position="51"/>
    </location>
</feature>
<gene>
    <name evidence="2" type="ORF">HMPREF0762_02055</name>
</gene>
<reference evidence="2" key="1">
    <citation type="submission" date="2009-10" db="EMBL/GenBank/DDBJ databases">
        <authorList>
            <person name="Weinstock G."/>
            <person name="Sodergren E."/>
            <person name="Clifton S."/>
            <person name="Fulton L."/>
            <person name="Fulton B."/>
            <person name="Courtney L."/>
            <person name="Fronick C."/>
            <person name="Harrison M."/>
            <person name="Strong C."/>
            <person name="Farmer C."/>
            <person name="Delahaunty K."/>
            <person name="Markovic C."/>
            <person name="Hall O."/>
            <person name="Minx P."/>
            <person name="Tomlinson C."/>
            <person name="Mitreva M."/>
            <person name="Nelson J."/>
            <person name="Hou S."/>
            <person name="Wollam A."/>
            <person name="Pepin K.H."/>
            <person name="Johnson M."/>
            <person name="Bhonagiri V."/>
            <person name="Nash W.E."/>
            <person name="Warren W."/>
            <person name="Chinwalla A."/>
            <person name="Mardis E.R."/>
            <person name="Wilson R.K."/>
        </authorList>
    </citation>
    <scope>NUCLEOTIDE SEQUENCE [LARGE SCALE GENOMIC DNA]</scope>
    <source>
        <strain evidence="2">ATCC 700122</strain>
    </source>
</reference>
<dbReference type="HOGENOM" id="CLU_3103880_0_0_11"/>
<feature type="region of interest" description="Disordered" evidence="1">
    <location>
        <begin position="32"/>
        <end position="51"/>
    </location>
</feature>
<proteinExistence type="predicted"/>
<accession>D0WJM8</accession>
<organism evidence="2 3">
    <name type="scientific">Slackia exigua (strain ATCC 700122 / DSM 15923 / CIP 105133 / JCM 11022 / KCTC 5966 / S-7)</name>
    <dbReference type="NCBI Taxonomy" id="649764"/>
    <lineage>
        <taxon>Bacteria</taxon>
        <taxon>Bacillati</taxon>
        <taxon>Actinomycetota</taxon>
        <taxon>Coriobacteriia</taxon>
        <taxon>Eggerthellales</taxon>
        <taxon>Eggerthellaceae</taxon>
        <taxon>Slackia</taxon>
    </lineage>
</organism>
<comment type="caution">
    <text evidence="2">The sequence shown here is derived from an EMBL/GenBank/DDBJ whole genome shotgun (WGS) entry which is preliminary data.</text>
</comment>
<name>D0WJM8_SLAES</name>
<evidence type="ECO:0000313" key="3">
    <source>
        <dbReference type="Proteomes" id="UP000006001"/>
    </source>
</evidence>